<reference evidence="1 2" key="3">
    <citation type="journal article" date="2011" name="Nat. Chem. Biol.">
        <title>Reveromycin A biosynthesis uses RevG and RevJ for stereospecific spiroacetal formation.</title>
        <authorList>
            <person name="Takahashi S."/>
            <person name="Toyoda A."/>
            <person name="Sekiyama Y."/>
            <person name="Takagi H."/>
            <person name="Nogawa T."/>
            <person name="Uramoto M."/>
            <person name="Suzuki R."/>
            <person name="Koshino H."/>
            <person name="Kumano T."/>
            <person name="Panthee S."/>
            <person name="Dairi T."/>
            <person name="Ishikawa J."/>
            <person name="Ikeda H."/>
            <person name="Sakaki Y."/>
            <person name="Osada H."/>
        </authorList>
    </citation>
    <scope>NUCLEOTIDE SEQUENCE [LARGE SCALE GENOMIC DNA]</scope>
    <source>
        <strain evidence="1 2">SN-593</strain>
    </source>
</reference>
<reference evidence="1 2" key="2">
    <citation type="journal article" date="2011" name="J. Antibiot.">
        <title>Furaquinocins I and J: novel polyketide isoprenoid hybrid compounds from Streptomyces reveromyceticus SN-593.</title>
        <authorList>
            <person name="Panthee S."/>
            <person name="Takahashi S."/>
            <person name="Takagi H."/>
            <person name="Nogawa T."/>
            <person name="Oowada E."/>
            <person name="Uramoto M."/>
            <person name="Osada H."/>
        </authorList>
    </citation>
    <scope>NUCLEOTIDE SEQUENCE [LARGE SCALE GENOMIC DNA]</scope>
    <source>
        <strain evidence="1 2">SN-593</strain>
    </source>
</reference>
<dbReference type="KEGG" id="arev:RVR_4472"/>
<accession>A0A7U3UT68</accession>
<dbReference type="Proteomes" id="UP000595703">
    <property type="component" value="Chromosome"/>
</dbReference>
<dbReference type="AlphaFoldDB" id="A0A7U3UT68"/>
<organism evidence="1 2">
    <name type="scientific">Actinacidiphila reveromycinica</name>
    <dbReference type="NCBI Taxonomy" id="659352"/>
    <lineage>
        <taxon>Bacteria</taxon>
        <taxon>Bacillati</taxon>
        <taxon>Actinomycetota</taxon>
        <taxon>Actinomycetes</taxon>
        <taxon>Kitasatosporales</taxon>
        <taxon>Streptomycetaceae</taxon>
        <taxon>Actinacidiphila</taxon>
    </lineage>
</organism>
<sequence length="403" mass="42868">MSDNRTDSMIANNAHFRQHCGGGDITGLHENPTVPRAANHDALAVQTDPTTAALSHASEDAYLTARRARTVLLRNSTEYVARLIRQALPEAAVMTVDTEEKELHAVLDGDGKTIWYAPASPKSDLHDGLVDDINGVLSDAIPFGGLAGAGWEVADQGEPYRTVTLPEGEHTARRTAATSFPTPKGMATVTAEFTPGGTPAFWMTGPNSAVDRETRDRIRAAIVNSELEWEPGTMRIDTHWAVLRSGSSSDLALACTALAAAGTIDPAALNGVALIGELGLDGRVRPVREVTAAVSIAQAAGCMKVIVATDDFDEVSRNEDITPVGANSLPSVLSFLEEMHEPTTTEPEARPAGTPGEDAGPCAQCDRLLIWDGTGKRLNDEWGEYLCYRPRKDGGSAVHVLAQ</sequence>
<dbReference type="EMBL" id="AP018365">
    <property type="protein sequence ID" value="BBA98332.1"/>
    <property type="molecule type" value="Genomic_DNA"/>
</dbReference>
<evidence type="ECO:0000313" key="2">
    <source>
        <dbReference type="Proteomes" id="UP000595703"/>
    </source>
</evidence>
<dbReference type="InterPro" id="IPR020568">
    <property type="entry name" value="Ribosomal_Su5_D2-typ_SF"/>
</dbReference>
<keyword evidence="2" id="KW-1185">Reference proteome</keyword>
<reference evidence="1 2" key="1">
    <citation type="journal article" date="2010" name="J. Bacteriol.">
        <title>Biochemical characterization of a novel indole prenyltransferase from Streptomyces sp. SN-593.</title>
        <authorList>
            <person name="Takahashi S."/>
            <person name="Takagi H."/>
            <person name="Toyoda A."/>
            <person name="Uramoto M."/>
            <person name="Nogawa T."/>
            <person name="Ueki M."/>
            <person name="Sakaki Y."/>
            <person name="Osada H."/>
        </authorList>
    </citation>
    <scope>NUCLEOTIDE SEQUENCE [LARGE SCALE GENOMIC DNA]</scope>
    <source>
        <strain evidence="1 2">SN-593</strain>
    </source>
</reference>
<reference evidence="1 2" key="4">
    <citation type="journal article" date="2020" name="Sci. Rep.">
        <title>beta-carboline chemical signals induce reveromycin production through a LuxR family regulator in Streptomyces sp. SN-593.</title>
        <authorList>
            <person name="Panthee S."/>
            <person name="Kito N."/>
            <person name="Hayashi T."/>
            <person name="Shimizu T."/>
            <person name="Ishikawa J."/>
            <person name="Hamamoto H."/>
            <person name="Osada H."/>
            <person name="Takahashi S."/>
        </authorList>
    </citation>
    <scope>NUCLEOTIDE SEQUENCE [LARGE SCALE GENOMIC DNA]</scope>
    <source>
        <strain evidence="1 2">SN-593</strain>
    </source>
</reference>
<protein>
    <submittedName>
        <fullName evidence="1">Uncharacterized protein</fullName>
    </submittedName>
</protein>
<gene>
    <name evidence="1" type="ORF">RVR_4472</name>
</gene>
<proteinExistence type="predicted"/>
<name>A0A7U3UT68_9ACTN</name>
<evidence type="ECO:0000313" key="1">
    <source>
        <dbReference type="EMBL" id="BBA98332.1"/>
    </source>
</evidence>
<dbReference type="Gene3D" id="3.30.230.10">
    <property type="match status" value="1"/>
</dbReference>
<dbReference type="SUPFAM" id="SSF54211">
    <property type="entry name" value="Ribosomal protein S5 domain 2-like"/>
    <property type="match status" value="1"/>
</dbReference>
<dbReference type="RefSeq" id="WP_202234493.1">
    <property type="nucleotide sequence ID" value="NZ_AP018365.1"/>
</dbReference>
<dbReference type="InterPro" id="IPR014721">
    <property type="entry name" value="Ribsml_uS5_D2-typ_fold_subgr"/>
</dbReference>
<dbReference type="Pfam" id="PF13541">
    <property type="entry name" value="ChlI"/>
    <property type="match status" value="1"/>
</dbReference>